<evidence type="ECO:0000313" key="1">
    <source>
        <dbReference type="EMBL" id="SHK77902.1"/>
    </source>
</evidence>
<organism evidence="1 2">
    <name type="scientific">Nocardiopsis flavescens</name>
    <dbReference type="NCBI Taxonomy" id="758803"/>
    <lineage>
        <taxon>Bacteria</taxon>
        <taxon>Bacillati</taxon>
        <taxon>Actinomycetota</taxon>
        <taxon>Actinomycetes</taxon>
        <taxon>Streptosporangiales</taxon>
        <taxon>Nocardiopsidaceae</taxon>
        <taxon>Nocardiopsis</taxon>
    </lineage>
</organism>
<proteinExistence type="predicted"/>
<dbReference type="Proteomes" id="UP000184452">
    <property type="component" value="Unassembled WGS sequence"/>
</dbReference>
<name>A0A1M6V8U7_9ACTN</name>
<accession>A0A1M6V8U7</accession>
<reference evidence="1 2" key="1">
    <citation type="submission" date="2016-11" db="EMBL/GenBank/DDBJ databases">
        <authorList>
            <person name="Jaros S."/>
            <person name="Januszkiewicz K."/>
            <person name="Wedrychowicz H."/>
        </authorList>
    </citation>
    <scope>NUCLEOTIDE SEQUENCE [LARGE SCALE GENOMIC DNA]</scope>
    <source>
        <strain evidence="1 2">CGMCC 4.5723</strain>
    </source>
</reference>
<dbReference type="EMBL" id="FQZK01000033">
    <property type="protein sequence ID" value="SHK77902.1"/>
    <property type="molecule type" value="Genomic_DNA"/>
</dbReference>
<protein>
    <submittedName>
        <fullName evidence="1">Uncharacterized protein</fullName>
    </submittedName>
</protein>
<dbReference type="STRING" id="758803.SAMN05421803_13310"/>
<sequence length="403" mass="44457">MVVRFCENRPMALFRRRRSNDTTDSTAAISAFWEAWPSLRAPLAEAAEEDRPAPDEAAERVTALVKALHPDLDWEVGPAPASPRPDLTDLDLSMDVDPDELLERLAALDDPGSLAEPAAHALTLRPGSSDDARIQSERWSRSAPGDDAWRFLPARPADHEGLGRTVRWEGHELDLSHVSVSMHVDRATGRIRVGVYHPDNMFLPEEVRRSLADHVVLLALGEDDVVRYIGEVRPLDESPMDPLPPTAIPSTVRQMVDMIGGGEGGWVTLHGTGPGRGRVTFSARHPLTRRDFPALTLAVRVIVPYAETSADGTPGESSAIALQELENRLNRVLGDDGAMVMHQTVPGRRDVLFYLDPDSGVLSRFEEELKGWAEGDLKLSTQLDPGRSVFAGLLRPYRSFFKR</sequence>
<keyword evidence="2" id="KW-1185">Reference proteome</keyword>
<evidence type="ECO:0000313" key="2">
    <source>
        <dbReference type="Proteomes" id="UP000184452"/>
    </source>
</evidence>
<gene>
    <name evidence="1" type="ORF">SAMN05421803_13310</name>
</gene>
<dbReference type="AlphaFoldDB" id="A0A1M6V8U7"/>